<dbReference type="InterPro" id="IPR018584">
    <property type="entry name" value="GT87"/>
</dbReference>
<evidence type="ECO:0000313" key="9">
    <source>
        <dbReference type="EMBL" id="RAJ80278.1"/>
    </source>
</evidence>
<dbReference type="Proteomes" id="UP000249819">
    <property type="component" value="Unassembled WGS sequence"/>
</dbReference>
<keyword evidence="10" id="KW-1185">Reference proteome</keyword>
<dbReference type="AlphaFoldDB" id="A0A327W5L6"/>
<feature type="transmembrane region" description="Helical" evidence="8">
    <location>
        <begin position="208"/>
        <end position="227"/>
    </location>
</feature>
<keyword evidence="5 8" id="KW-1133">Transmembrane helix</keyword>
<feature type="transmembrane region" description="Helical" evidence="8">
    <location>
        <begin position="177"/>
        <end position="201"/>
    </location>
</feature>
<dbReference type="GO" id="GO:0016758">
    <property type="term" value="F:hexosyltransferase activity"/>
    <property type="evidence" value="ECO:0007669"/>
    <property type="project" value="InterPro"/>
</dbReference>
<gene>
    <name evidence="9" type="ORF">CLV59_105387</name>
</gene>
<sequence>MRTGVVTNQWRLPVPASAGVFKTLPTVREKRFSILIASIFLLGTLILYCQALVTERFNNFIIFRTSWTHLVEHLPLYDLYPTAYFDYYLYHPSFPVLFLPFALLPVQVGLLLWMLFNSGLVLYAVHQLPATPKQKNIIGALVMLEVLNAVQSSQVNPAMVALMLLTVVNFERRNVRLAALFTCLCFFIKGYGAIVGILFLFYDQKQEYLKYCLIYGLIGTLLPLMVITPTELLQTYHDWFQLISSPEIKEDGSLFATIDAFRHLPYTASTVVDKIVMGIAFAGLILALFNTARAKDSRSRWLMAAYLLIWAVIFNQATEPPTYVIAVTGAVAILVMFSHKCVTILLLTILIFVTSLCPTDLVPKFINLIAVEYHLKSLPCLFVLLYIQSSLFFQSGKVKID</sequence>
<keyword evidence="2" id="KW-1003">Cell membrane</keyword>
<feature type="transmembrane region" description="Helical" evidence="8">
    <location>
        <begin position="32"/>
        <end position="53"/>
    </location>
</feature>
<name>A0A327W5L6_9BACT</name>
<feature type="transmembrane region" description="Helical" evidence="8">
    <location>
        <begin position="365"/>
        <end position="387"/>
    </location>
</feature>
<keyword evidence="4 8" id="KW-0812">Transmembrane</keyword>
<organism evidence="9 10">
    <name type="scientific">Chitinophaga dinghuensis</name>
    <dbReference type="NCBI Taxonomy" id="1539050"/>
    <lineage>
        <taxon>Bacteria</taxon>
        <taxon>Pseudomonadati</taxon>
        <taxon>Bacteroidota</taxon>
        <taxon>Chitinophagia</taxon>
        <taxon>Chitinophagales</taxon>
        <taxon>Chitinophagaceae</taxon>
        <taxon>Chitinophaga</taxon>
    </lineage>
</organism>
<feature type="transmembrane region" description="Helical" evidence="8">
    <location>
        <begin position="323"/>
        <end position="353"/>
    </location>
</feature>
<dbReference type="GO" id="GO:0005886">
    <property type="term" value="C:plasma membrane"/>
    <property type="evidence" value="ECO:0007669"/>
    <property type="project" value="UniProtKB-SubCell"/>
</dbReference>
<reference evidence="9 10" key="1">
    <citation type="submission" date="2018-06" db="EMBL/GenBank/DDBJ databases">
        <title>Genomic Encyclopedia of Archaeal and Bacterial Type Strains, Phase II (KMG-II): from individual species to whole genera.</title>
        <authorList>
            <person name="Goeker M."/>
        </authorList>
    </citation>
    <scope>NUCLEOTIDE SEQUENCE [LARGE SCALE GENOMIC DNA]</scope>
    <source>
        <strain evidence="9 10">DSM 29821</strain>
    </source>
</reference>
<keyword evidence="3" id="KW-0808">Transferase</keyword>
<feature type="transmembrane region" description="Helical" evidence="8">
    <location>
        <begin position="97"/>
        <end position="125"/>
    </location>
</feature>
<dbReference type="Pfam" id="PF09594">
    <property type="entry name" value="GT87"/>
    <property type="match status" value="1"/>
</dbReference>
<comment type="caution">
    <text evidence="9">The sequence shown here is derived from an EMBL/GenBank/DDBJ whole genome shotgun (WGS) entry which is preliminary data.</text>
</comment>
<dbReference type="EMBL" id="QLMA01000005">
    <property type="protein sequence ID" value="RAJ80278.1"/>
    <property type="molecule type" value="Genomic_DNA"/>
</dbReference>
<feature type="transmembrane region" description="Helical" evidence="8">
    <location>
        <begin position="301"/>
        <end position="317"/>
    </location>
</feature>
<evidence type="ECO:0000256" key="2">
    <source>
        <dbReference type="ARBA" id="ARBA00022475"/>
    </source>
</evidence>
<evidence type="ECO:0000256" key="5">
    <source>
        <dbReference type="ARBA" id="ARBA00022989"/>
    </source>
</evidence>
<keyword evidence="6 8" id="KW-0472">Membrane</keyword>
<comment type="subcellular location">
    <subcellularLocation>
        <location evidence="1">Cell membrane</location>
        <topology evidence="1">Multi-pass membrane protein</topology>
    </subcellularLocation>
</comment>
<evidence type="ECO:0000256" key="6">
    <source>
        <dbReference type="ARBA" id="ARBA00023136"/>
    </source>
</evidence>
<evidence type="ECO:0000256" key="1">
    <source>
        <dbReference type="ARBA" id="ARBA00004651"/>
    </source>
</evidence>
<feature type="transmembrane region" description="Helical" evidence="8">
    <location>
        <begin position="271"/>
        <end position="289"/>
    </location>
</feature>
<proteinExistence type="inferred from homology"/>
<evidence type="ECO:0000256" key="8">
    <source>
        <dbReference type="SAM" id="Phobius"/>
    </source>
</evidence>
<protein>
    <submittedName>
        <fullName evidence="9">Uncharacterized protein DUF2029</fullName>
    </submittedName>
</protein>
<feature type="transmembrane region" description="Helical" evidence="8">
    <location>
        <begin position="137"/>
        <end position="165"/>
    </location>
</feature>
<accession>A0A327W5L6</accession>
<evidence type="ECO:0000256" key="4">
    <source>
        <dbReference type="ARBA" id="ARBA00022692"/>
    </source>
</evidence>
<evidence type="ECO:0000256" key="7">
    <source>
        <dbReference type="ARBA" id="ARBA00024033"/>
    </source>
</evidence>
<dbReference type="RefSeq" id="WP_170137792.1">
    <property type="nucleotide sequence ID" value="NZ_QLMA01000005.1"/>
</dbReference>
<comment type="similarity">
    <text evidence="7">Belongs to the glycosyltransferase 87 family.</text>
</comment>
<evidence type="ECO:0000256" key="3">
    <source>
        <dbReference type="ARBA" id="ARBA00022679"/>
    </source>
</evidence>
<evidence type="ECO:0000313" key="10">
    <source>
        <dbReference type="Proteomes" id="UP000249819"/>
    </source>
</evidence>